<gene>
    <name evidence="1" type="ORF">RSO01_25090</name>
</gene>
<dbReference type="AlphaFoldDB" id="A0A512N8V0"/>
<accession>A0A512N8V0</accession>
<reference evidence="1 2" key="1">
    <citation type="submission" date="2019-07" db="EMBL/GenBank/DDBJ databases">
        <title>Whole genome shotgun sequence of Reyranella soli NBRC 108950.</title>
        <authorList>
            <person name="Hosoyama A."/>
            <person name="Uohara A."/>
            <person name="Ohji S."/>
            <person name="Ichikawa N."/>
        </authorList>
    </citation>
    <scope>NUCLEOTIDE SEQUENCE [LARGE SCALE GENOMIC DNA]</scope>
    <source>
        <strain evidence="1 2">NBRC 108950</strain>
    </source>
</reference>
<proteinExistence type="predicted"/>
<dbReference type="EMBL" id="BKAJ01000037">
    <property type="protein sequence ID" value="GEP55343.1"/>
    <property type="molecule type" value="Genomic_DNA"/>
</dbReference>
<keyword evidence="2" id="KW-1185">Reference proteome</keyword>
<protein>
    <submittedName>
        <fullName evidence="1">Uncharacterized protein</fullName>
    </submittedName>
</protein>
<dbReference type="Proteomes" id="UP000321058">
    <property type="component" value="Unassembled WGS sequence"/>
</dbReference>
<organism evidence="1 2">
    <name type="scientific">Reyranella soli</name>
    <dbReference type="NCBI Taxonomy" id="1230389"/>
    <lineage>
        <taxon>Bacteria</taxon>
        <taxon>Pseudomonadati</taxon>
        <taxon>Pseudomonadota</taxon>
        <taxon>Alphaproteobacteria</taxon>
        <taxon>Hyphomicrobiales</taxon>
        <taxon>Reyranellaceae</taxon>
        <taxon>Reyranella</taxon>
    </lineage>
</organism>
<comment type="caution">
    <text evidence="1">The sequence shown here is derived from an EMBL/GenBank/DDBJ whole genome shotgun (WGS) entry which is preliminary data.</text>
</comment>
<sequence>MICYEEAAHTIWPDVREWPSAGRTYLAQSGPDALLAKATELEAQADQIERQHKT</sequence>
<name>A0A512N8V0_9HYPH</name>
<evidence type="ECO:0000313" key="1">
    <source>
        <dbReference type="EMBL" id="GEP55343.1"/>
    </source>
</evidence>
<evidence type="ECO:0000313" key="2">
    <source>
        <dbReference type="Proteomes" id="UP000321058"/>
    </source>
</evidence>